<dbReference type="CDD" id="cd01991">
    <property type="entry name" value="Asn_synthase_B_C"/>
    <property type="match status" value="1"/>
</dbReference>
<dbReference type="GO" id="GO:0004066">
    <property type="term" value="F:asparagine synthase (glutamine-hydrolyzing) activity"/>
    <property type="evidence" value="ECO:0007669"/>
    <property type="project" value="UniProtKB-EC"/>
</dbReference>
<dbReference type="InterPro" id="IPR001962">
    <property type="entry name" value="Asn_synthase"/>
</dbReference>
<comment type="pathway">
    <text evidence="1">Amino-acid biosynthesis; L-asparagine biosynthesis; L-asparagine from L-aspartate (L-Gln route): step 1/1.</text>
</comment>
<evidence type="ECO:0000256" key="4">
    <source>
        <dbReference type="ARBA" id="ARBA00022741"/>
    </source>
</evidence>
<evidence type="ECO:0000256" key="2">
    <source>
        <dbReference type="ARBA" id="ARBA00005752"/>
    </source>
</evidence>
<evidence type="ECO:0000256" key="10">
    <source>
        <dbReference type="PIRSR" id="PIRSR001589-3"/>
    </source>
</evidence>
<dbReference type="NCBIfam" id="TIGR01536">
    <property type="entry name" value="asn_synth_AEB"/>
    <property type="match status" value="1"/>
</dbReference>
<sequence>MCGLCGVLNFDGQAPVDQEELAAMTATLQKRGPDDLGFYCSGPVGLGHRRLSIIDLMTGHQPLSNEDGTVWIVYNGELYNYPEIRADLEKAGHRFATSSDTEVIVHAYEEYGEACLKGMNGMFAFALWDSRRRQLLLARDRLGIKPLYYARLGNCLLFGSEAKALLAHPRFERRLDLTALDLYLSLEYIPTPYSIFAGVKKLPPGHFLVVEGGKTRLERYWDLRLDKSEPAAAKGLDECVREVRRLLYDAVKMELIADVPVGVLLSGGIDSSAVAAMMTRASTRPVPSFSVIFDDPSFDESAYAQLVARHVGTEHHEFPLSAAMALDLLPEIMAGLDEPLGDSSIIPTYCLSRFTKEHVKVALGGDGGDELFGGYSTLQAHRLADYYQRLAPAWLRGLVEPWVLEKLPVSFDNLSFDFKLRRFLRDYALPPVVRHHRWLGSFTPEDKAALLGTAGAASQEKVTNLVEYYARQAHTAEPLNQVLYCDLKLYLEGDILVKVDRASMANSLEVRVPLLNRLLVEYAAHLPHSFKLRGLTTKFLLRQALKGILPESILRRGKKGFNAPVAKWLAGPLKPLLEDLLSPRRLKQQGLFQPDYVQTLIGEHQARYRDHRKLLWTLLAFQMWYENWLGKGWN</sequence>
<dbReference type="PROSITE" id="PS51278">
    <property type="entry name" value="GATASE_TYPE_2"/>
    <property type="match status" value="1"/>
</dbReference>
<dbReference type="EC" id="6.3.5.4" evidence="3"/>
<feature type="binding site" evidence="9">
    <location>
        <position position="100"/>
    </location>
    <ligand>
        <name>L-glutamine</name>
        <dbReference type="ChEBI" id="CHEBI:58359"/>
    </ligand>
</feature>
<dbReference type="AlphaFoldDB" id="A0A7C3V3I6"/>
<dbReference type="SUPFAM" id="SSF52402">
    <property type="entry name" value="Adenine nucleotide alpha hydrolases-like"/>
    <property type="match status" value="1"/>
</dbReference>
<keyword evidence="8" id="KW-0028">Amino-acid biosynthesis</keyword>
<dbReference type="GO" id="GO:0005829">
    <property type="term" value="C:cytosol"/>
    <property type="evidence" value="ECO:0007669"/>
    <property type="project" value="TreeGrafter"/>
</dbReference>
<dbReference type="InterPro" id="IPR051786">
    <property type="entry name" value="ASN_synthetase/amidase"/>
</dbReference>
<keyword evidence="4 9" id="KW-0547">Nucleotide-binding</keyword>
<dbReference type="InterPro" id="IPR017932">
    <property type="entry name" value="GATase_2_dom"/>
</dbReference>
<comment type="similarity">
    <text evidence="2">Belongs to the asparagine synthetase family.</text>
</comment>
<feature type="active site" description="For GATase activity" evidence="8">
    <location>
        <position position="2"/>
    </location>
</feature>
<feature type="domain" description="Glutamine amidotransferase type-2" evidence="11">
    <location>
        <begin position="2"/>
        <end position="213"/>
    </location>
</feature>
<evidence type="ECO:0000256" key="8">
    <source>
        <dbReference type="PIRSR" id="PIRSR001589-1"/>
    </source>
</evidence>
<dbReference type="Pfam" id="PF00733">
    <property type="entry name" value="Asn_synthase"/>
    <property type="match status" value="1"/>
</dbReference>
<evidence type="ECO:0000256" key="7">
    <source>
        <dbReference type="ARBA" id="ARBA00048741"/>
    </source>
</evidence>
<dbReference type="GO" id="GO:0006529">
    <property type="term" value="P:asparagine biosynthetic process"/>
    <property type="evidence" value="ECO:0007669"/>
    <property type="project" value="UniProtKB-KW"/>
</dbReference>
<evidence type="ECO:0000256" key="3">
    <source>
        <dbReference type="ARBA" id="ARBA00012737"/>
    </source>
</evidence>
<dbReference type="InterPro" id="IPR014729">
    <property type="entry name" value="Rossmann-like_a/b/a_fold"/>
</dbReference>
<evidence type="ECO:0000313" key="12">
    <source>
        <dbReference type="EMBL" id="HGF34382.1"/>
    </source>
</evidence>
<dbReference type="Gene3D" id="3.60.20.10">
    <property type="entry name" value="Glutamine Phosphoribosylpyrophosphate, subunit 1, domain 1"/>
    <property type="match status" value="1"/>
</dbReference>
<dbReference type="PANTHER" id="PTHR43284:SF1">
    <property type="entry name" value="ASPARAGINE SYNTHETASE"/>
    <property type="match status" value="1"/>
</dbReference>
<feature type="binding site" evidence="9">
    <location>
        <position position="264"/>
    </location>
    <ligand>
        <name>ATP</name>
        <dbReference type="ChEBI" id="CHEBI:30616"/>
    </ligand>
</feature>
<accession>A0A7C3V3I6</accession>
<dbReference type="CDD" id="cd00712">
    <property type="entry name" value="AsnB"/>
    <property type="match status" value="1"/>
</dbReference>
<dbReference type="PIRSF" id="PIRSF001589">
    <property type="entry name" value="Asn_synthetase_glu-h"/>
    <property type="match status" value="1"/>
</dbReference>
<evidence type="ECO:0000259" key="11">
    <source>
        <dbReference type="PROSITE" id="PS51278"/>
    </source>
</evidence>
<proteinExistence type="inferred from homology"/>
<dbReference type="InterPro" id="IPR006426">
    <property type="entry name" value="Asn_synth_AEB"/>
</dbReference>
<reference evidence="12" key="1">
    <citation type="journal article" date="2020" name="mSystems">
        <title>Genome- and Community-Level Interaction Insights into Carbon Utilization and Element Cycling Functions of Hydrothermarchaeota in Hydrothermal Sediment.</title>
        <authorList>
            <person name="Zhou Z."/>
            <person name="Liu Y."/>
            <person name="Xu W."/>
            <person name="Pan J."/>
            <person name="Luo Z.H."/>
            <person name="Li M."/>
        </authorList>
    </citation>
    <scope>NUCLEOTIDE SEQUENCE [LARGE SCALE GENOMIC DNA]</scope>
    <source>
        <strain evidence="12">SpSt-897</strain>
    </source>
</reference>
<keyword evidence="6 8" id="KW-0315">Glutamine amidotransferase</keyword>
<dbReference type="InterPro" id="IPR029055">
    <property type="entry name" value="Ntn_hydrolases_N"/>
</dbReference>
<dbReference type="Gene3D" id="3.40.50.620">
    <property type="entry name" value="HUPs"/>
    <property type="match status" value="1"/>
</dbReference>
<feature type="site" description="Important for beta-aspartyl-AMP intermediate formation" evidence="10">
    <location>
        <position position="366"/>
    </location>
</feature>
<comment type="catalytic activity">
    <reaction evidence="7">
        <text>L-aspartate + L-glutamine + ATP + H2O = L-asparagine + L-glutamate + AMP + diphosphate + H(+)</text>
        <dbReference type="Rhea" id="RHEA:12228"/>
        <dbReference type="ChEBI" id="CHEBI:15377"/>
        <dbReference type="ChEBI" id="CHEBI:15378"/>
        <dbReference type="ChEBI" id="CHEBI:29985"/>
        <dbReference type="ChEBI" id="CHEBI:29991"/>
        <dbReference type="ChEBI" id="CHEBI:30616"/>
        <dbReference type="ChEBI" id="CHEBI:33019"/>
        <dbReference type="ChEBI" id="CHEBI:58048"/>
        <dbReference type="ChEBI" id="CHEBI:58359"/>
        <dbReference type="ChEBI" id="CHEBI:456215"/>
        <dbReference type="EC" id="6.3.5.4"/>
    </reaction>
</comment>
<protein>
    <recommendedName>
        <fullName evidence="3">asparagine synthase (glutamine-hydrolyzing)</fullName>
        <ecNumber evidence="3">6.3.5.4</ecNumber>
    </recommendedName>
</protein>
<dbReference type="PANTHER" id="PTHR43284">
    <property type="entry name" value="ASPARAGINE SYNTHETASE (GLUTAMINE-HYDROLYZING)"/>
    <property type="match status" value="1"/>
</dbReference>
<organism evidence="12">
    <name type="scientific">Desulfobacca acetoxidans</name>
    <dbReference type="NCBI Taxonomy" id="60893"/>
    <lineage>
        <taxon>Bacteria</taxon>
        <taxon>Pseudomonadati</taxon>
        <taxon>Thermodesulfobacteriota</taxon>
        <taxon>Desulfobaccia</taxon>
        <taxon>Desulfobaccales</taxon>
        <taxon>Desulfobaccaceae</taxon>
        <taxon>Desulfobacca</taxon>
    </lineage>
</organism>
<feature type="binding site" evidence="9">
    <location>
        <position position="291"/>
    </location>
    <ligand>
        <name>ATP</name>
        <dbReference type="ChEBI" id="CHEBI:30616"/>
    </ligand>
</feature>
<gene>
    <name evidence="12" type="primary">asnB</name>
    <name evidence="12" type="ORF">ENW96_08345</name>
</gene>
<name>A0A7C3V3I6_9BACT</name>
<comment type="caution">
    <text evidence="12">The sequence shown here is derived from an EMBL/GenBank/DDBJ whole genome shotgun (WGS) entry which is preliminary data.</text>
</comment>
<evidence type="ECO:0000256" key="1">
    <source>
        <dbReference type="ARBA" id="ARBA00005187"/>
    </source>
</evidence>
<keyword evidence="5 9" id="KW-0067">ATP-binding</keyword>
<dbReference type="GO" id="GO:0005524">
    <property type="term" value="F:ATP binding"/>
    <property type="evidence" value="ECO:0007669"/>
    <property type="project" value="UniProtKB-KW"/>
</dbReference>
<keyword evidence="8" id="KW-0061">Asparagine biosynthesis</keyword>
<dbReference type="SUPFAM" id="SSF56235">
    <property type="entry name" value="N-terminal nucleophile aminohydrolases (Ntn hydrolases)"/>
    <property type="match status" value="1"/>
</dbReference>
<evidence type="ECO:0000256" key="9">
    <source>
        <dbReference type="PIRSR" id="PIRSR001589-2"/>
    </source>
</evidence>
<keyword evidence="12" id="KW-0436">Ligase</keyword>
<dbReference type="InterPro" id="IPR033738">
    <property type="entry name" value="AsnB_N"/>
</dbReference>
<dbReference type="EMBL" id="DTMF01000207">
    <property type="protein sequence ID" value="HGF34382.1"/>
    <property type="molecule type" value="Genomic_DNA"/>
</dbReference>
<evidence type="ECO:0000256" key="6">
    <source>
        <dbReference type="ARBA" id="ARBA00022962"/>
    </source>
</evidence>
<evidence type="ECO:0000256" key="5">
    <source>
        <dbReference type="ARBA" id="ARBA00022840"/>
    </source>
</evidence>
<dbReference type="Pfam" id="PF13537">
    <property type="entry name" value="GATase_7"/>
    <property type="match status" value="1"/>
</dbReference>